<dbReference type="SUPFAM" id="SSF56399">
    <property type="entry name" value="ADP-ribosylation"/>
    <property type="match status" value="1"/>
</dbReference>
<evidence type="ECO:0000259" key="8">
    <source>
        <dbReference type="PROSITE" id="PS51154"/>
    </source>
</evidence>
<dbReference type="PROSITE" id="PS51059">
    <property type="entry name" value="PARP_CATALYTIC"/>
    <property type="match status" value="1"/>
</dbReference>
<dbReference type="GO" id="GO:0070212">
    <property type="term" value="P:protein poly-ADP-ribosylation"/>
    <property type="evidence" value="ECO:0007669"/>
    <property type="project" value="TreeGrafter"/>
</dbReference>
<evidence type="ECO:0000256" key="1">
    <source>
        <dbReference type="ARBA" id="ARBA00004123"/>
    </source>
</evidence>
<dbReference type="CDD" id="cd02907">
    <property type="entry name" value="Macro_Af1521_BAL-like"/>
    <property type="match status" value="1"/>
</dbReference>
<gene>
    <name evidence="10" type="primary">parp9</name>
</gene>
<dbReference type="Gene3D" id="3.90.228.10">
    <property type="match status" value="1"/>
</dbReference>
<dbReference type="GO" id="GO:1990404">
    <property type="term" value="F:NAD+-protein mono-ADP-ribosyltransferase activity"/>
    <property type="evidence" value="ECO:0007669"/>
    <property type="project" value="TreeGrafter"/>
</dbReference>
<keyword evidence="2" id="KW-0328">Glycosyltransferase</keyword>
<dbReference type="Gene3D" id="3.40.220.10">
    <property type="entry name" value="Leucine Aminopeptidase, subunit E, domain 1"/>
    <property type="match status" value="2"/>
</dbReference>
<keyword evidence="4" id="KW-0520">NAD</keyword>
<dbReference type="GeneID" id="108887075"/>
<name>A0AAJ7PT12_LATCA</name>
<dbReference type="GO" id="GO:0010629">
    <property type="term" value="P:negative regulation of gene expression"/>
    <property type="evidence" value="ECO:0007669"/>
    <property type="project" value="TreeGrafter"/>
</dbReference>
<dbReference type="Proteomes" id="UP000694890">
    <property type="component" value="Linkage group LG1"/>
</dbReference>
<evidence type="ECO:0000256" key="3">
    <source>
        <dbReference type="ARBA" id="ARBA00022679"/>
    </source>
</evidence>
<dbReference type="RefSeq" id="XP_018537764.1">
    <property type="nucleotide sequence ID" value="XM_018682248.2"/>
</dbReference>
<dbReference type="GO" id="GO:0003714">
    <property type="term" value="F:transcription corepressor activity"/>
    <property type="evidence" value="ECO:0007669"/>
    <property type="project" value="TreeGrafter"/>
</dbReference>
<accession>A0AAJ7PT12</accession>
<dbReference type="Pfam" id="PF01661">
    <property type="entry name" value="Macro"/>
    <property type="match status" value="2"/>
</dbReference>
<dbReference type="KEGG" id="lcf:108887075"/>
<dbReference type="GO" id="GO:0044389">
    <property type="term" value="F:ubiquitin-like protein ligase binding"/>
    <property type="evidence" value="ECO:0007669"/>
    <property type="project" value="TreeGrafter"/>
</dbReference>
<comment type="subcellular location">
    <subcellularLocation>
        <location evidence="1">Nucleus</location>
    </subcellularLocation>
</comment>
<dbReference type="GO" id="GO:0060335">
    <property type="term" value="P:positive regulation of type II interferon-mediated signaling pathway"/>
    <property type="evidence" value="ECO:0007669"/>
    <property type="project" value="TreeGrafter"/>
</dbReference>
<feature type="domain" description="PARP catalytic" evidence="7">
    <location>
        <begin position="570"/>
        <end position="762"/>
    </location>
</feature>
<evidence type="ECO:0000256" key="4">
    <source>
        <dbReference type="ARBA" id="ARBA00023027"/>
    </source>
</evidence>
<dbReference type="GO" id="GO:0005737">
    <property type="term" value="C:cytoplasm"/>
    <property type="evidence" value="ECO:0007669"/>
    <property type="project" value="TreeGrafter"/>
</dbReference>
<dbReference type="AlphaFoldDB" id="A0AAJ7PT12"/>
<comment type="similarity">
    <text evidence="6">Belongs to the ARTD/PARP family.</text>
</comment>
<evidence type="ECO:0000256" key="2">
    <source>
        <dbReference type="ARBA" id="ARBA00022676"/>
    </source>
</evidence>
<dbReference type="InterPro" id="IPR052056">
    <property type="entry name" value="Mono-ARTD/PARP"/>
</dbReference>
<evidence type="ECO:0000313" key="9">
    <source>
        <dbReference type="Proteomes" id="UP000694890"/>
    </source>
</evidence>
<keyword evidence="5" id="KW-0539">Nucleus</keyword>
<dbReference type="InterPro" id="IPR002589">
    <property type="entry name" value="Macro_dom"/>
</dbReference>
<dbReference type="InterPro" id="IPR043472">
    <property type="entry name" value="Macro_dom-like"/>
</dbReference>
<organism evidence="9 10">
    <name type="scientific">Lates calcarifer</name>
    <name type="common">Barramundi</name>
    <name type="synonym">Holocentrus calcarifer</name>
    <dbReference type="NCBI Taxonomy" id="8187"/>
    <lineage>
        <taxon>Eukaryota</taxon>
        <taxon>Metazoa</taxon>
        <taxon>Chordata</taxon>
        <taxon>Craniata</taxon>
        <taxon>Vertebrata</taxon>
        <taxon>Euteleostomi</taxon>
        <taxon>Actinopterygii</taxon>
        <taxon>Neopterygii</taxon>
        <taxon>Teleostei</taxon>
        <taxon>Neoteleostei</taxon>
        <taxon>Acanthomorphata</taxon>
        <taxon>Carangaria</taxon>
        <taxon>Carangaria incertae sedis</taxon>
        <taxon>Centropomidae</taxon>
        <taxon>Lates</taxon>
    </lineage>
</organism>
<proteinExistence type="inferred from homology"/>
<dbReference type="GO" id="GO:0003950">
    <property type="term" value="F:NAD+ poly-ADP-ribosyltransferase activity"/>
    <property type="evidence" value="ECO:0007669"/>
    <property type="project" value="InterPro"/>
</dbReference>
<dbReference type="SUPFAM" id="SSF52949">
    <property type="entry name" value="Macro domain-like"/>
    <property type="match status" value="2"/>
</dbReference>
<evidence type="ECO:0000313" key="10">
    <source>
        <dbReference type="RefSeq" id="XP_018537764.1"/>
    </source>
</evidence>
<evidence type="ECO:0000256" key="6">
    <source>
        <dbReference type="ARBA" id="ARBA00024347"/>
    </source>
</evidence>
<sequence length="762" mass="85116">MEGKLDFPLHGPSLNIVRKCGPGLSDILQSKFGCVAIFEAVDFERDVNFSQYKKPKVVPEKRFAVKLKTGVEVSVWKADLTDFKVDAVVNAANSDLQHYGGLALALSEAGGPQIQRESDDYIKRNVCLATGEAIIGSAGLLPCKNIIHAVGPQLSKFSTKSDVARAEPLLKKAIRSILDIVQKNSLKSVAIPAISSGLFNYPLSECANTIVSTVKHYYENVSRRSHLPEEIFLVNHDDPSVNEMMRACHQILAQSSSKTYSQAAAPKTSAHTVQLGNVRLILRRGKIEEQQTDVIVNTASSDQNLRVGEISKALLEKAGNEMQKEIYSAKKDGHIIVTKAYSLKCKEVYHTFCTTKGNYAAEQILFTSVSECLWMTAARQHKSIAFPAIGTGNLGFSKKEVAHIMSDAVADFAQKYPQMIEVHFVIFPSDNSTFKVFEEQMRSCQRNASQSNFTQALEHRADFHESKRPTPQISLTGDSDETVREAERWLSRLLKSSKVTICNNFILHFGEEEYQQLSRLTKNGVSIDESFDRGRAEITVKGSSPEDVVVVGLQVEAALLNVQREFVREEESAMCLMSTKGVSFDRRMVDSHRAAFSDRSPHFEKEGLRMVKLEQVENNSLEMLFDLKKRQLNCFGSLRMFQLIPAQFREMVNRTGFHAEYAPPTDPAYGEGIYFASTVRKAMEVWKERNEEYLYFVEAEVLTGESTLGKPGLVLPPNKLTDPQRLYDSVNGGHDISVIFSGYQALPKYIITCKSQSESSHL</sequence>
<evidence type="ECO:0000259" key="7">
    <source>
        <dbReference type="PROSITE" id="PS51059"/>
    </source>
</evidence>
<dbReference type="CTD" id="83666"/>
<dbReference type="GO" id="GO:0005634">
    <property type="term" value="C:nucleus"/>
    <property type="evidence" value="ECO:0007669"/>
    <property type="project" value="UniProtKB-SubCell"/>
</dbReference>
<feature type="domain" description="Macro" evidence="8">
    <location>
        <begin position="267"/>
        <end position="445"/>
    </location>
</feature>
<evidence type="ECO:0000256" key="5">
    <source>
        <dbReference type="ARBA" id="ARBA00023242"/>
    </source>
</evidence>
<reference evidence="10" key="1">
    <citation type="submission" date="2025-08" db="UniProtKB">
        <authorList>
            <consortium name="RefSeq"/>
        </authorList>
    </citation>
    <scope>IDENTIFICATION</scope>
    <source>
        <tissue evidence="10">Brain</tissue>
    </source>
</reference>
<dbReference type="PROSITE" id="PS51154">
    <property type="entry name" value="MACRO"/>
    <property type="match status" value="2"/>
</dbReference>
<dbReference type="PANTHER" id="PTHR14453">
    <property type="entry name" value="PARP/ZINC FINGER CCCH TYPE DOMAIN CONTAINING PROTEIN"/>
    <property type="match status" value="1"/>
</dbReference>
<keyword evidence="3" id="KW-0808">Transferase</keyword>
<feature type="domain" description="Macro" evidence="8">
    <location>
        <begin position="60"/>
        <end position="252"/>
    </location>
</feature>
<dbReference type="SMART" id="SM00506">
    <property type="entry name" value="A1pp"/>
    <property type="match status" value="2"/>
</dbReference>
<dbReference type="PANTHER" id="PTHR14453:SF70">
    <property type="entry name" value="PROTEIN MONO-ADP-RIBOSYLTRANSFERASE PARP9"/>
    <property type="match status" value="1"/>
</dbReference>
<dbReference type="InterPro" id="IPR012317">
    <property type="entry name" value="Poly(ADP-ribose)pol_cat_dom"/>
</dbReference>
<protein>
    <submittedName>
        <fullName evidence="10">Protein mono-ADP-ribosyltransferase PARP9</fullName>
    </submittedName>
</protein>